<organism evidence="4 5">
    <name type="scientific">Gibberella intermedia</name>
    <name type="common">Bulb rot disease fungus</name>
    <name type="synonym">Fusarium proliferatum</name>
    <dbReference type="NCBI Taxonomy" id="948311"/>
    <lineage>
        <taxon>Eukaryota</taxon>
        <taxon>Fungi</taxon>
        <taxon>Dikarya</taxon>
        <taxon>Ascomycota</taxon>
        <taxon>Pezizomycotina</taxon>
        <taxon>Sordariomycetes</taxon>
        <taxon>Hypocreomycetidae</taxon>
        <taxon>Hypocreales</taxon>
        <taxon>Nectriaceae</taxon>
        <taxon>Fusarium</taxon>
        <taxon>Fusarium fujikuroi species complex</taxon>
    </lineage>
</organism>
<evidence type="ECO:0000256" key="2">
    <source>
        <dbReference type="ARBA" id="ARBA00022857"/>
    </source>
</evidence>
<proteinExistence type="inferred from homology"/>
<dbReference type="AlphaFoldDB" id="A0A420T8T4"/>
<dbReference type="PANTHER" id="PTHR42748">
    <property type="entry name" value="NITROGEN METABOLITE REPRESSION PROTEIN NMRA FAMILY MEMBER"/>
    <property type="match status" value="1"/>
</dbReference>
<name>A0A420T8T4_GIBIN</name>
<dbReference type="SUPFAM" id="SSF51735">
    <property type="entry name" value="NAD(P)-binding Rossmann-fold domains"/>
    <property type="match status" value="1"/>
</dbReference>
<dbReference type="GO" id="GO:0005634">
    <property type="term" value="C:nucleus"/>
    <property type="evidence" value="ECO:0007669"/>
    <property type="project" value="TreeGrafter"/>
</dbReference>
<evidence type="ECO:0000259" key="3">
    <source>
        <dbReference type="Pfam" id="PF05368"/>
    </source>
</evidence>
<evidence type="ECO:0000313" key="5">
    <source>
        <dbReference type="Proteomes" id="UP000283569"/>
    </source>
</evidence>
<evidence type="ECO:0000313" key="4">
    <source>
        <dbReference type="EMBL" id="RKL37942.1"/>
    </source>
</evidence>
<accession>A0A420T8T4</accession>
<dbReference type="InterPro" id="IPR008030">
    <property type="entry name" value="NmrA-like"/>
</dbReference>
<comment type="caution">
    <text evidence="4">The sequence shown here is derived from an EMBL/GenBank/DDBJ whole genome shotgun (WGS) entry which is preliminary data.</text>
</comment>
<dbReference type="Proteomes" id="UP000283569">
    <property type="component" value="Unassembled WGS sequence"/>
</dbReference>
<gene>
    <name evidence="4" type="ORF">BFJ72_g7402</name>
</gene>
<protein>
    <recommendedName>
        <fullName evidence="3">NmrA-like domain-containing protein</fullName>
    </recommendedName>
</protein>
<reference evidence="4 5" key="1">
    <citation type="journal article" date="2018" name="Sci. Rep.">
        <title>Characterisation of pathogen-specific regions and novel effector candidates in Fusarium oxysporum f. sp. cepae.</title>
        <authorList>
            <person name="Armitage A.D."/>
            <person name="Taylor A."/>
            <person name="Sobczyk M.K."/>
            <person name="Baxter L."/>
            <person name="Greenfield B.P."/>
            <person name="Bates H.J."/>
            <person name="Wilson F."/>
            <person name="Jackson A.C."/>
            <person name="Ott S."/>
            <person name="Harrison R.J."/>
            <person name="Clarkson J.P."/>
        </authorList>
    </citation>
    <scope>NUCLEOTIDE SEQUENCE [LARGE SCALE GENOMIC DNA]</scope>
    <source>
        <strain evidence="4 5">Fp_A8</strain>
    </source>
</reference>
<comment type="similarity">
    <text evidence="1">Belongs to the NmrA-type oxidoreductase family.</text>
</comment>
<feature type="domain" description="NmrA-like" evidence="3">
    <location>
        <begin position="2"/>
        <end position="251"/>
    </location>
</feature>
<dbReference type="Gene3D" id="3.40.50.720">
    <property type="entry name" value="NAD(P)-binding Rossmann-like Domain"/>
    <property type="match status" value="1"/>
</dbReference>
<sequence length="315" mass="34548">MSGTFLVAGATGNTGRGVVTTLSELLKENKTFSDYKILALTRSANGTAAQQLARLPNVEVIEQNWVEITADWLRERHVVRAFIASHNEPNQFAEESTFHIAALSAGIEYVVRISTTAANVRPDCPAYYPRTHWAIETLLSSPEFDALKWTSLQPNVFTQFWLGPAASLIKTFRETGKQEPLRLMASEDAAVGPIDSNEVGVFAAHLLASEDIDSHNKAKYVLNGAEDITGRQIVDLVEEYIGTKVEHVVFKDMSFIEHAAAQTQHSKNVILSIKHAPETAWEGKCGVDTTSKEVLQIAAPKKTPAEILKALIQGP</sequence>
<dbReference type="Gene3D" id="3.90.25.10">
    <property type="entry name" value="UDP-galactose 4-epimerase, domain 1"/>
    <property type="match status" value="1"/>
</dbReference>
<dbReference type="InterPro" id="IPR051164">
    <property type="entry name" value="NmrA-like_oxidored"/>
</dbReference>
<dbReference type="InterPro" id="IPR036291">
    <property type="entry name" value="NAD(P)-bd_dom_sf"/>
</dbReference>
<evidence type="ECO:0000256" key="1">
    <source>
        <dbReference type="ARBA" id="ARBA00006328"/>
    </source>
</evidence>
<dbReference type="Pfam" id="PF05368">
    <property type="entry name" value="NmrA"/>
    <property type="match status" value="1"/>
</dbReference>
<keyword evidence="2" id="KW-0521">NADP</keyword>
<dbReference type="EMBL" id="MRDB01000024">
    <property type="protein sequence ID" value="RKL37942.1"/>
    <property type="molecule type" value="Genomic_DNA"/>
</dbReference>
<dbReference type="PANTHER" id="PTHR42748:SF31">
    <property type="entry name" value="NMRA-LIKE DOMAIN-CONTAINING PROTEIN-RELATED"/>
    <property type="match status" value="1"/>
</dbReference>